<dbReference type="VEuPathDB" id="FungiDB:MELLADRAFT_74500"/>
<dbReference type="HOGENOM" id="CLU_063082_0_0_1"/>
<organism evidence="4">
    <name type="scientific">Melampsora larici-populina (strain 98AG31 / pathotype 3-4-7)</name>
    <name type="common">Poplar leaf rust fungus</name>
    <dbReference type="NCBI Taxonomy" id="747676"/>
    <lineage>
        <taxon>Eukaryota</taxon>
        <taxon>Fungi</taxon>
        <taxon>Dikarya</taxon>
        <taxon>Basidiomycota</taxon>
        <taxon>Pucciniomycotina</taxon>
        <taxon>Pucciniomycetes</taxon>
        <taxon>Pucciniales</taxon>
        <taxon>Melampsoraceae</taxon>
        <taxon>Melampsora</taxon>
    </lineage>
</organism>
<dbReference type="STRING" id="747676.F4RFZ5"/>
<dbReference type="eggNOG" id="ENOG502SAV6">
    <property type="taxonomic scope" value="Eukaryota"/>
</dbReference>
<dbReference type="InParanoid" id="F4RFZ5"/>
<reference evidence="4" key="1">
    <citation type="journal article" date="2011" name="Proc. Natl. Acad. Sci. U.S.A.">
        <title>Obligate biotrophy features unraveled by the genomic analysis of rust fungi.</title>
        <authorList>
            <person name="Duplessis S."/>
            <person name="Cuomo C.A."/>
            <person name="Lin Y.-C."/>
            <person name="Aerts A."/>
            <person name="Tisserant E."/>
            <person name="Veneault-Fourrey C."/>
            <person name="Joly D.L."/>
            <person name="Hacquard S."/>
            <person name="Amselem J."/>
            <person name="Cantarel B.L."/>
            <person name="Chiu R."/>
            <person name="Coutinho P.M."/>
            <person name="Feau N."/>
            <person name="Field M."/>
            <person name="Frey P."/>
            <person name="Gelhaye E."/>
            <person name="Goldberg J."/>
            <person name="Grabherr M.G."/>
            <person name="Kodira C.D."/>
            <person name="Kohler A."/>
            <person name="Kuees U."/>
            <person name="Lindquist E.A."/>
            <person name="Lucas S.M."/>
            <person name="Mago R."/>
            <person name="Mauceli E."/>
            <person name="Morin E."/>
            <person name="Murat C."/>
            <person name="Pangilinan J.L."/>
            <person name="Park R."/>
            <person name="Pearson M."/>
            <person name="Quesneville H."/>
            <person name="Rouhier N."/>
            <person name="Sakthikumar S."/>
            <person name="Salamov A.A."/>
            <person name="Schmutz J."/>
            <person name="Selles B."/>
            <person name="Shapiro H."/>
            <person name="Tanguay P."/>
            <person name="Tuskan G.A."/>
            <person name="Henrissat B."/>
            <person name="Van de Peer Y."/>
            <person name="Rouze P."/>
            <person name="Ellis J.G."/>
            <person name="Dodds P.N."/>
            <person name="Schein J.E."/>
            <person name="Zhong S."/>
            <person name="Hamelin R.C."/>
            <person name="Grigoriev I.V."/>
            <person name="Szabo L.J."/>
            <person name="Martin F."/>
        </authorList>
    </citation>
    <scope>NUCLEOTIDE SEQUENCE [LARGE SCALE GENOMIC DNA]</scope>
    <source>
        <strain evidence="4">98AG31 / pathotype 3-4-7</strain>
    </source>
</reference>
<proteinExistence type="predicted"/>
<evidence type="ECO:0000256" key="1">
    <source>
        <dbReference type="SAM" id="MobiDB-lite"/>
    </source>
</evidence>
<dbReference type="KEGG" id="mlr:MELLADRAFT_74500"/>
<feature type="compositionally biased region" description="Acidic residues" evidence="1">
    <location>
        <begin position="362"/>
        <end position="373"/>
    </location>
</feature>
<dbReference type="Proteomes" id="UP000001072">
    <property type="component" value="Unassembled WGS sequence"/>
</dbReference>
<dbReference type="RefSeq" id="XP_007408046.1">
    <property type="nucleotide sequence ID" value="XM_007407984.1"/>
</dbReference>
<dbReference type="GeneID" id="18932566"/>
<dbReference type="OrthoDB" id="3364132at2759"/>
<name>F4RFZ5_MELLP</name>
<feature type="region of interest" description="Disordered" evidence="1">
    <location>
        <begin position="211"/>
        <end position="231"/>
    </location>
</feature>
<dbReference type="PANTHER" id="PTHR36223:SF5">
    <property type="entry name" value="BETA-LACTAMASE-TYPE TRANSPEPTIDASE FOLD DOMAIN CONTAINING PROTEIN"/>
    <property type="match status" value="1"/>
</dbReference>
<gene>
    <name evidence="3" type="ORF">MELLADRAFT_74500</name>
</gene>
<keyword evidence="4" id="KW-1185">Reference proteome</keyword>
<feature type="region of interest" description="Disordered" evidence="1">
    <location>
        <begin position="272"/>
        <end position="373"/>
    </location>
</feature>
<feature type="domain" description="DUF7918" evidence="2">
    <location>
        <begin position="6"/>
        <end position="211"/>
    </location>
</feature>
<dbReference type="AlphaFoldDB" id="F4RFZ5"/>
<evidence type="ECO:0000313" key="3">
    <source>
        <dbReference type="EMBL" id="EGG08460.1"/>
    </source>
</evidence>
<feature type="compositionally biased region" description="Basic and acidic residues" evidence="1">
    <location>
        <begin position="220"/>
        <end position="231"/>
    </location>
</feature>
<dbReference type="EMBL" id="GL883100">
    <property type="protein sequence ID" value="EGG08460.1"/>
    <property type="molecule type" value="Genomic_DNA"/>
</dbReference>
<sequence length="373" mass="40717">MPQANGVQANLICNGISLTEYPGLSSDPNTVLCESTPGQTFEVEFLGPEAPSDCVVKLYCDGVCMDSYVYPRNQLMKATFRGIYLPNDDATLLPFKFANVELCEEDDSHPEQIVKNLGTVSLEAFRCTLGPRKPNSDSVIPAVASNSKFSERNKKASMIPHTIGLGQSIPASKKRSSMCRATHNLDPTPYLRFVWQYRSRSMLITSGVIPRPVSPPITHQNDEPRPEEQEPRIEALKDLKPDIKPKPIGSKPLVIDLCDDNQTSAFFSSSIDNPIILDDDDDDSPIQSSKNVAQAGSSSTQQGDIKPVKIESKMAAGGQRNQSIIAIDGPPNQTKRAQGGIEVDQSDPKRAKLTIQSVTLNDSDEDPDDEDSA</sequence>
<dbReference type="InterPro" id="IPR057678">
    <property type="entry name" value="DUF7918"/>
</dbReference>
<feature type="compositionally biased region" description="Polar residues" evidence="1">
    <location>
        <begin position="290"/>
        <end position="303"/>
    </location>
</feature>
<dbReference type="PANTHER" id="PTHR36223">
    <property type="entry name" value="BETA-LACTAMASE-TYPE TRANSPEPTIDASE FOLD DOMAIN CONTAINING PROTEIN"/>
    <property type="match status" value="1"/>
</dbReference>
<protein>
    <recommendedName>
        <fullName evidence="2">DUF7918 domain-containing protein</fullName>
    </recommendedName>
</protein>
<evidence type="ECO:0000313" key="4">
    <source>
        <dbReference type="Proteomes" id="UP000001072"/>
    </source>
</evidence>
<evidence type="ECO:0000259" key="2">
    <source>
        <dbReference type="Pfam" id="PF25534"/>
    </source>
</evidence>
<accession>F4RFZ5</accession>
<dbReference type="Pfam" id="PF25534">
    <property type="entry name" value="DUF7918"/>
    <property type="match status" value="1"/>
</dbReference>